<dbReference type="InterPro" id="IPR003439">
    <property type="entry name" value="ABC_transporter-like_ATP-bd"/>
</dbReference>
<evidence type="ECO:0000256" key="9">
    <source>
        <dbReference type="ARBA" id="ARBA00023136"/>
    </source>
</evidence>
<sequence>MEDRISVRLAGRLGQFALDADFAVPMHGISALFGPSGCGKTTILRCIAGLSRLSGTVRIGPDIWQDAQRFVPAHKRPIGYVFQEASLFSHLSVRQNLGYGARRSQGIPPSIAFDEVIELLGLPTLMDRAPTHLSGGERQRVALGRALLRQPRLLLMDEPLSALDRMTREEILPYFEALHASLRIPIILVTHDISEVERLADHLVLLRGGRVVSAGPLEAALSDPASPLAARADFASVLVGQVHALEADGIAVVDVGGARVRTIGKAVAVGMAVRVRIGAGDVSIVRRPAEETSILNALPATITGIDPLNEFERSIRLQLRPGGASIRSRVSARSVNVLNLSVGDAVFAQVKSVSIVASR</sequence>
<dbReference type="Gene3D" id="2.40.50.100">
    <property type="match status" value="1"/>
</dbReference>
<dbReference type="PROSITE" id="PS51866">
    <property type="entry name" value="MOP"/>
    <property type="match status" value="1"/>
</dbReference>
<keyword evidence="5" id="KW-0997">Cell inner membrane</keyword>
<dbReference type="SUPFAM" id="SSF52540">
    <property type="entry name" value="P-loop containing nucleoside triphosphate hydrolases"/>
    <property type="match status" value="1"/>
</dbReference>
<dbReference type="Gene3D" id="3.40.50.300">
    <property type="entry name" value="P-loop containing nucleotide triphosphate hydrolases"/>
    <property type="match status" value="1"/>
</dbReference>
<dbReference type="SUPFAM" id="SSF50331">
    <property type="entry name" value="MOP-like"/>
    <property type="match status" value="1"/>
</dbReference>
<feature type="domain" description="Mop" evidence="12">
    <location>
        <begin position="291"/>
        <end position="359"/>
    </location>
</feature>
<dbReference type="Pfam" id="PF00005">
    <property type="entry name" value="ABC_tran"/>
    <property type="match status" value="1"/>
</dbReference>
<evidence type="ECO:0000256" key="2">
    <source>
        <dbReference type="ARBA" id="ARBA00022448"/>
    </source>
</evidence>
<evidence type="ECO:0000313" key="13">
    <source>
        <dbReference type="EMBL" id="KHJ54515.1"/>
    </source>
</evidence>
<dbReference type="PANTHER" id="PTHR43514:SF10">
    <property type="entry name" value="MOLYBDENUM IMPORT ATP-BINDING PROTEIN MODC 2"/>
    <property type="match status" value="1"/>
</dbReference>
<keyword evidence="4 10" id="KW-0500">Molybdenum</keyword>
<dbReference type="InterPro" id="IPR004606">
    <property type="entry name" value="Mop_domain"/>
</dbReference>
<dbReference type="InterPro" id="IPR027417">
    <property type="entry name" value="P-loop_NTPase"/>
</dbReference>
<dbReference type="GO" id="GO:0016887">
    <property type="term" value="F:ATP hydrolysis activity"/>
    <property type="evidence" value="ECO:0007669"/>
    <property type="project" value="InterPro"/>
</dbReference>
<organism evidence="13 14">
    <name type="scientific">Aureimonas altamirensis</name>
    <dbReference type="NCBI Taxonomy" id="370622"/>
    <lineage>
        <taxon>Bacteria</taxon>
        <taxon>Pseudomonadati</taxon>
        <taxon>Pseudomonadota</taxon>
        <taxon>Alphaproteobacteria</taxon>
        <taxon>Hyphomicrobiales</taxon>
        <taxon>Aurantimonadaceae</taxon>
        <taxon>Aureimonas</taxon>
    </lineage>
</organism>
<dbReference type="PANTHER" id="PTHR43514">
    <property type="entry name" value="ABC TRANSPORTER I FAMILY MEMBER 10"/>
    <property type="match status" value="1"/>
</dbReference>
<evidence type="ECO:0000313" key="14">
    <source>
        <dbReference type="Proteomes" id="UP000030826"/>
    </source>
</evidence>
<evidence type="ECO:0000256" key="7">
    <source>
        <dbReference type="ARBA" id="ARBA00022840"/>
    </source>
</evidence>
<dbReference type="GO" id="GO:0016020">
    <property type="term" value="C:membrane"/>
    <property type="evidence" value="ECO:0007669"/>
    <property type="project" value="InterPro"/>
</dbReference>
<dbReference type="InterPro" id="IPR050334">
    <property type="entry name" value="Molybdenum_import_ModC"/>
</dbReference>
<dbReference type="InterPro" id="IPR005116">
    <property type="entry name" value="Transp-assoc_OB_typ1"/>
</dbReference>
<dbReference type="SMART" id="SM00382">
    <property type="entry name" value="AAA"/>
    <property type="match status" value="1"/>
</dbReference>
<comment type="caution">
    <text evidence="13">The sequence shown here is derived from an EMBL/GenBank/DDBJ whole genome shotgun (WGS) entry which is preliminary data.</text>
</comment>
<accession>A0A0B1Q6P6</accession>
<dbReference type="Proteomes" id="UP000030826">
    <property type="component" value="Unassembled WGS sequence"/>
</dbReference>
<dbReference type="InterPro" id="IPR011868">
    <property type="entry name" value="ModC_ABC_ATP-bd"/>
</dbReference>
<dbReference type="GO" id="GO:0015098">
    <property type="term" value="F:molybdate ion transmembrane transporter activity"/>
    <property type="evidence" value="ECO:0007669"/>
    <property type="project" value="InterPro"/>
</dbReference>
<dbReference type="PROSITE" id="PS50893">
    <property type="entry name" value="ABC_TRANSPORTER_2"/>
    <property type="match status" value="1"/>
</dbReference>
<evidence type="ECO:0000256" key="8">
    <source>
        <dbReference type="ARBA" id="ARBA00022967"/>
    </source>
</evidence>
<keyword evidence="9" id="KW-0472">Membrane</keyword>
<dbReference type="GO" id="GO:0005524">
    <property type="term" value="F:ATP binding"/>
    <property type="evidence" value="ECO:0007669"/>
    <property type="project" value="UniProtKB-KW"/>
</dbReference>
<comment type="similarity">
    <text evidence="1">Belongs to the ABC transporter superfamily.</text>
</comment>
<keyword evidence="8" id="KW-1278">Translocase</keyword>
<keyword evidence="7 13" id="KW-0067">ATP-binding</keyword>
<dbReference type="GO" id="GO:0140359">
    <property type="term" value="F:ABC-type transporter activity"/>
    <property type="evidence" value="ECO:0007669"/>
    <property type="project" value="InterPro"/>
</dbReference>
<evidence type="ECO:0000259" key="11">
    <source>
        <dbReference type="PROSITE" id="PS50893"/>
    </source>
</evidence>
<reference evidence="13 14" key="1">
    <citation type="submission" date="2014-09" db="EMBL/GenBank/DDBJ databases">
        <title>Isolation and characterization of Aurantimonas altamirensis ON-56566 from clinical sample following a dog bite.</title>
        <authorList>
            <person name="Eshaghi A."/>
            <person name="Li A."/>
            <person name="Shahinas D."/>
            <person name="Bahn P."/>
            <person name="Kus J.V."/>
            <person name="Patel S.N."/>
        </authorList>
    </citation>
    <scope>NUCLEOTIDE SEQUENCE [LARGE SCALE GENOMIC DNA]</scope>
    <source>
        <strain evidence="13 14">ON-56566</strain>
    </source>
</reference>
<keyword evidence="3" id="KW-1003">Cell membrane</keyword>
<keyword evidence="2" id="KW-0813">Transport</keyword>
<protein>
    <submittedName>
        <fullName evidence="13">Molybdenum ABC transporter ATP-binding protein</fullName>
    </submittedName>
</protein>
<evidence type="ECO:0000256" key="4">
    <source>
        <dbReference type="ARBA" id="ARBA00022505"/>
    </source>
</evidence>
<dbReference type="STRING" id="370622.LA66_13850"/>
<dbReference type="InterPro" id="IPR017871">
    <property type="entry name" value="ABC_transporter-like_CS"/>
</dbReference>
<dbReference type="InterPro" id="IPR003593">
    <property type="entry name" value="AAA+_ATPase"/>
</dbReference>
<proteinExistence type="inferred from homology"/>
<dbReference type="InterPro" id="IPR008995">
    <property type="entry name" value="Mo/tungstate-bd_C_term_dom"/>
</dbReference>
<dbReference type="EMBL" id="JRFJ01000003">
    <property type="protein sequence ID" value="KHJ54515.1"/>
    <property type="molecule type" value="Genomic_DNA"/>
</dbReference>
<evidence type="ECO:0000256" key="1">
    <source>
        <dbReference type="ARBA" id="ARBA00005417"/>
    </source>
</evidence>
<evidence type="ECO:0000256" key="6">
    <source>
        <dbReference type="ARBA" id="ARBA00022741"/>
    </source>
</evidence>
<dbReference type="PROSITE" id="PS00211">
    <property type="entry name" value="ABC_TRANSPORTER_1"/>
    <property type="match status" value="1"/>
</dbReference>
<gene>
    <name evidence="13" type="ORF">LA66_13850</name>
</gene>
<dbReference type="Pfam" id="PF03459">
    <property type="entry name" value="TOBE"/>
    <property type="match status" value="1"/>
</dbReference>
<evidence type="ECO:0000256" key="10">
    <source>
        <dbReference type="PROSITE-ProRule" id="PRU01213"/>
    </source>
</evidence>
<feature type="domain" description="ABC transporter" evidence="11">
    <location>
        <begin position="2"/>
        <end position="233"/>
    </location>
</feature>
<keyword evidence="6" id="KW-0547">Nucleotide-binding</keyword>
<evidence type="ECO:0000256" key="5">
    <source>
        <dbReference type="ARBA" id="ARBA00022519"/>
    </source>
</evidence>
<dbReference type="OrthoDB" id="9802264at2"/>
<name>A0A0B1Q6P6_9HYPH</name>
<evidence type="ECO:0000256" key="3">
    <source>
        <dbReference type="ARBA" id="ARBA00022475"/>
    </source>
</evidence>
<dbReference type="RefSeq" id="WP_039194118.1">
    <property type="nucleotide sequence ID" value="NZ_JRFJ01000003.1"/>
</dbReference>
<dbReference type="AlphaFoldDB" id="A0A0B1Q6P6"/>
<dbReference type="NCBIfam" id="TIGR02142">
    <property type="entry name" value="modC_ABC"/>
    <property type="match status" value="1"/>
</dbReference>
<evidence type="ECO:0000259" key="12">
    <source>
        <dbReference type="PROSITE" id="PS51866"/>
    </source>
</evidence>